<comment type="caution">
    <text evidence="2">The sequence shown here is derived from an EMBL/GenBank/DDBJ whole genome shotgun (WGS) entry which is preliminary data.</text>
</comment>
<evidence type="ECO:0000259" key="1">
    <source>
        <dbReference type="SMART" id="SM00746"/>
    </source>
</evidence>
<feature type="domain" description="TRASH" evidence="1">
    <location>
        <begin position="207"/>
        <end position="240"/>
    </location>
</feature>
<evidence type="ECO:0000313" key="2">
    <source>
        <dbReference type="EMBL" id="PAV05618.1"/>
    </source>
</evidence>
<proteinExistence type="predicted"/>
<feature type="domain" description="TRASH" evidence="1">
    <location>
        <begin position="170"/>
        <end position="204"/>
    </location>
</feature>
<dbReference type="InterPro" id="IPR011017">
    <property type="entry name" value="TRASH_dom"/>
</dbReference>
<evidence type="ECO:0000313" key="3">
    <source>
        <dbReference type="Proteomes" id="UP000217784"/>
    </source>
</evidence>
<dbReference type="OrthoDB" id="11472at2157"/>
<name>A0A2A2H8A2_METBR</name>
<sequence>MPVEVECKQCGKRLSIKPSRAKTFKYCSQSCYIKAQIKTPMKDKNCEYCGKPLKRRNKEKPNQFNKRKYCNQRCAYNSRIRSEKRVCPICNKEFKVPQWKIKKGEGICCSPVCAGIYKSNKLRETVVCKACGKNFTIPAHLNKGNRIRKFCSHECYVKSKEEKYNIFKKCANCGKEFKVLKSKADRANYNYCSVKCRVEAHKVVINCAYCGKEYTTTKGAVKHGRTMCSIECRNKAQKQYKGSKAAGWKGGISFEPYCHKFNEEFKERVREFWGRKCGICGKTEKENKIKLSVHHCNYLKMSCCDLDIPPLFMSICKSCHGKTNHNREYWEKMLTEYIMIWFDGESYIK</sequence>
<dbReference type="RefSeq" id="WP_069585688.1">
    <property type="nucleotide sequence ID" value="NZ_LMVM01000003.1"/>
</dbReference>
<dbReference type="SMART" id="SM00746">
    <property type="entry name" value="TRASH"/>
    <property type="match status" value="5"/>
</dbReference>
<dbReference type="EMBL" id="LMVM01000003">
    <property type="protein sequence ID" value="PAV05618.1"/>
    <property type="molecule type" value="Genomic_DNA"/>
</dbReference>
<feature type="domain" description="TRASH" evidence="1">
    <location>
        <begin position="87"/>
        <end position="121"/>
    </location>
</feature>
<keyword evidence="3" id="KW-1185">Reference proteome</keyword>
<dbReference type="AlphaFoldDB" id="A0A2A2H8A2"/>
<dbReference type="Proteomes" id="UP000217784">
    <property type="component" value="Unassembled WGS sequence"/>
</dbReference>
<feature type="domain" description="TRASH" evidence="1">
    <location>
        <begin position="128"/>
        <end position="163"/>
    </location>
</feature>
<accession>A0A2A2H8A2</accession>
<protein>
    <recommendedName>
        <fullName evidence="1">TRASH domain-containing protein</fullName>
    </recommendedName>
</protein>
<organism evidence="2 3">
    <name type="scientific">Methanobacterium bryantii</name>
    <dbReference type="NCBI Taxonomy" id="2161"/>
    <lineage>
        <taxon>Archaea</taxon>
        <taxon>Methanobacteriati</taxon>
        <taxon>Methanobacteriota</taxon>
        <taxon>Methanomada group</taxon>
        <taxon>Methanobacteria</taxon>
        <taxon>Methanobacteriales</taxon>
        <taxon>Methanobacteriaceae</taxon>
        <taxon>Methanobacterium</taxon>
    </lineage>
</organism>
<feature type="domain" description="TRASH" evidence="1">
    <location>
        <begin position="46"/>
        <end position="80"/>
    </location>
</feature>
<reference evidence="2 3" key="1">
    <citation type="journal article" date="2017" name="BMC Genomics">
        <title>Genomic analysis of methanogenic archaea reveals a shift towards energy conservation.</title>
        <authorList>
            <person name="Gilmore S.P."/>
            <person name="Henske J.K."/>
            <person name="Sexton J.A."/>
            <person name="Solomon K.V."/>
            <person name="Seppala S."/>
            <person name="Yoo J.I."/>
            <person name="Huyett L.M."/>
            <person name="Pressman A."/>
            <person name="Cogan J.Z."/>
            <person name="Kivenson V."/>
            <person name="Peng X."/>
            <person name="Tan Y."/>
            <person name="Valentine D.L."/>
            <person name="O'Malley M.A."/>
        </authorList>
    </citation>
    <scope>NUCLEOTIDE SEQUENCE [LARGE SCALE GENOMIC DNA]</scope>
    <source>
        <strain evidence="2 3">M.o.H.</strain>
    </source>
</reference>
<gene>
    <name evidence="2" type="ORF">ASJ80_08905</name>
</gene>